<keyword evidence="2" id="KW-1185">Reference proteome</keyword>
<dbReference type="Proteomes" id="UP001431634">
    <property type="component" value="Unassembled WGS sequence"/>
</dbReference>
<sequence>MSITIREFLGRAEEKMIEIKGKDGGVLQFEINYLSNVNYTFTYKNDDIFFICKDDDDSSLSLSNFRTSLGGLLKSKPKPSIDEMSNRKPDSWFRQQLKLFFPSWLDETYYNSDNCGFFPFVNIYASLECRRVEDSSDYVFEFEFYDPYFTSNTPDDAMELKGSLVVTRPALWDFHQDLLSL</sequence>
<dbReference type="EMBL" id="JASBAO010000001">
    <property type="protein sequence ID" value="MDI2091441.1"/>
    <property type="molecule type" value="Genomic_DNA"/>
</dbReference>
<protein>
    <submittedName>
        <fullName evidence="1">Uncharacterized protein</fullName>
    </submittedName>
</protein>
<proteinExistence type="predicted"/>
<reference evidence="1" key="1">
    <citation type="submission" date="2023-05" db="EMBL/GenBank/DDBJ databases">
        <title>Whole genome sequence of Commensalibacter sp.</title>
        <authorList>
            <person name="Charoenyingcharoen P."/>
            <person name="Yukphan P."/>
        </authorList>
    </citation>
    <scope>NUCLEOTIDE SEQUENCE</scope>
    <source>
        <strain evidence="1">TBRC 16381</strain>
    </source>
</reference>
<accession>A0ABT6Q2U7</accession>
<organism evidence="1 2">
    <name type="scientific">Commensalibacter oyaizuii</name>
    <dbReference type="NCBI Taxonomy" id="3043873"/>
    <lineage>
        <taxon>Bacteria</taxon>
        <taxon>Pseudomonadati</taxon>
        <taxon>Pseudomonadota</taxon>
        <taxon>Alphaproteobacteria</taxon>
        <taxon>Acetobacterales</taxon>
        <taxon>Acetobacteraceae</taxon>
    </lineage>
</organism>
<dbReference type="RefSeq" id="WP_281448533.1">
    <property type="nucleotide sequence ID" value="NZ_JASBAO010000001.1"/>
</dbReference>
<gene>
    <name evidence="1" type="ORF">QJV27_08670</name>
</gene>
<comment type="caution">
    <text evidence="1">The sequence shown here is derived from an EMBL/GenBank/DDBJ whole genome shotgun (WGS) entry which is preliminary data.</text>
</comment>
<evidence type="ECO:0000313" key="1">
    <source>
        <dbReference type="EMBL" id="MDI2091441.1"/>
    </source>
</evidence>
<evidence type="ECO:0000313" key="2">
    <source>
        <dbReference type="Proteomes" id="UP001431634"/>
    </source>
</evidence>
<name>A0ABT6Q2U7_9PROT</name>